<dbReference type="Proteomes" id="UP000318815">
    <property type="component" value="Unassembled WGS sequence"/>
</dbReference>
<dbReference type="AlphaFoldDB" id="A0A5C6LPG6"/>
<dbReference type="OrthoDB" id="5380394at2"/>
<evidence type="ECO:0000313" key="2">
    <source>
        <dbReference type="Proteomes" id="UP000318815"/>
    </source>
</evidence>
<comment type="caution">
    <text evidence="1">The sequence shown here is derived from an EMBL/GenBank/DDBJ whole genome shotgun (WGS) entry which is preliminary data.</text>
</comment>
<proteinExistence type="predicted"/>
<keyword evidence="2" id="KW-1185">Reference proteome</keyword>
<evidence type="ECO:0000313" key="1">
    <source>
        <dbReference type="EMBL" id="TWV97946.1"/>
    </source>
</evidence>
<name>A0A5C6LPG6_9BACT</name>
<sequence length="95" mass="10629">MITQRITGCARTDQPCLAEVGDVTRFGSDFDRYTATVLLEYFIRLQAIHGLNNPLNGFFDYADGAFEMMEAFSAFSRIPIKDAAQLSERLNITAV</sequence>
<dbReference type="RefSeq" id="WP_146306965.1">
    <property type="nucleotide sequence ID" value="NZ_VOHS01000027.1"/>
</dbReference>
<reference evidence="1 2" key="1">
    <citation type="submission" date="2019-08" db="EMBL/GenBank/DDBJ databases">
        <title>Whole genome sequencing of chitin degrading bacteria Chitinophaga pinensis YS16.</title>
        <authorList>
            <person name="Singh R.P."/>
            <person name="Manchanda G."/>
            <person name="Maurya I.K."/>
            <person name="Joshi N.K."/>
            <person name="Srivastava A.K."/>
        </authorList>
    </citation>
    <scope>NUCLEOTIDE SEQUENCE [LARGE SCALE GENOMIC DNA]</scope>
    <source>
        <strain evidence="1 2">YS-16</strain>
    </source>
</reference>
<gene>
    <name evidence="1" type="ORF">FEF09_21215</name>
</gene>
<protein>
    <submittedName>
        <fullName evidence="1">Uncharacterized protein</fullName>
    </submittedName>
</protein>
<organism evidence="1 2">
    <name type="scientific">Chitinophaga pinensis</name>
    <dbReference type="NCBI Taxonomy" id="79329"/>
    <lineage>
        <taxon>Bacteria</taxon>
        <taxon>Pseudomonadati</taxon>
        <taxon>Bacteroidota</taxon>
        <taxon>Chitinophagia</taxon>
        <taxon>Chitinophagales</taxon>
        <taxon>Chitinophagaceae</taxon>
        <taxon>Chitinophaga</taxon>
    </lineage>
</organism>
<dbReference type="EMBL" id="VOHS01000027">
    <property type="protein sequence ID" value="TWV97946.1"/>
    <property type="molecule type" value="Genomic_DNA"/>
</dbReference>
<accession>A0A5C6LPG6</accession>